<feature type="compositionally biased region" description="Polar residues" evidence="1">
    <location>
        <begin position="79"/>
        <end position="92"/>
    </location>
</feature>
<feature type="compositionally biased region" description="Basic and acidic residues" evidence="1">
    <location>
        <begin position="10"/>
        <end position="27"/>
    </location>
</feature>
<sequence length="246" mass="25638">MWLSRLFGGKKPEMKSSEDGMHGKDHGAAAWSTDPTGTNASGEQRSTDEAAQQNSDEGELRLARDPNGRLRPRRDTPKTAGTANSESDQGAGNSDPEGSAGRSDLLGKKPKPGSGSQNAASGHAKPQTTALNQQVVQAAEFSNYENTNYAPDLVVTPPNLMAGQTAGLAVQDAANYMNAIMQIAVAAQAVAIKKAAEGPIEAVEEVPLLLEVQKMVTAAVGVYGTVTSTAGQKTETFIKDINSSEA</sequence>
<dbReference type="RefSeq" id="WP_145341328.1">
    <property type="nucleotide sequence ID" value="NZ_SMLY01000085.1"/>
</dbReference>
<feature type="region of interest" description="Disordered" evidence="1">
    <location>
        <begin position="1"/>
        <end position="128"/>
    </location>
</feature>
<dbReference type="EMBL" id="VLLF01000002">
    <property type="protein sequence ID" value="TWI90283.1"/>
    <property type="molecule type" value="Genomic_DNA"/>
</dbReference>
<keyword evidence="3" id="KW-1185">Reference proteome</keyword>
<feature type="compositionally biased region" description="Polar residues" evidence="1">
    <location>
        <begin position="114"/>
        <end position="128"/>
    </location>
</feature>
<feature type="compositionally biased region" description="Basic and acidic residues" evidence="1">
    <location>
        <begin position="58"/>
        <end position="77"/>
    </location>
</feature>
<dbReference type="Proteomes" id="UP000320593">
    <property type="component" value="Unassembled WGS sequence"/>
</dbReference>
<evidence type="ECO:0000313" key="2">
    <source>
        <dbReference type="EMBL" id="TWI90283.1"/>
    </source>
</evidence>
<comment type="caution">
    <text evidence="2">The sequence shown here is derived from an EMBL/GenBank/DDBJ whole genome shotgun (WGS) entry which is preliminary data.</text>
</comment>
<feature type="compositionally biased region" description="Polar residues" evidence="1">
    <location>
        <begin position="33"/>
        <end position="55"/>
    </location>
</feature>
<proteinExistence type="predicted"/>
<accession>A0A562TAB2</accession>
<evidence type="ECO:0008006" key="4">
    <source>
        <dbReference type="Google" id="ProtNLM"/>
    </source>
</evidence>
<evidence type="ECO:0000313" key="3">
    <source>
        <dbReference type="Proteomes" id="UP000320593"/>
    </source>
</evidence>
<name>A0A562TAB2_9HYPH</name>
<reference evidence="2 3" key="1">
    <citation type="submission" date="2019-07" db="EMBL/GenBank/DDBJ databases">
        <title>Genomic Encyclopedia of Archaeal and Bacterial Type Strains, Phase II (KMG-II): from individual species to whole genera.</title>
        <authorList>
            <person name="Goeker M."/>
        </authorList>
    </citation>
    <scope>NUCLEOTIDE SEQUENCE [LARGE SCALE GENOMIC DNA]</scope>
    <source>
        <strain evidence="2 3">ATCC BAA-252</strain>
    </source>
</reference>
<evidence type="ECO:0000256" key="1">
    <source>
        <dbReference type="SAM" id="MobiDB-lite"/>
    </source>
</evidence>
<dbReference type="AlphaFoldDB" id="A0A562TAB2"/>
<gene>
    <name evidence="2" type="ORF">JM93_01263</name>
</gene>
<protein>
    <recommendedName>
        <fullName evidence="4">Killing trait domain-containing protein</fullName>
    </recommendedName>
</protein>
<organism evidence="2 3">
    <name type="scientific">Roseibium hamelinense</name>
    <dbReference type="NCBI Taxonomy" id="150831"/>
    <lineage>
        <taxon>Bacteria</taxon>
        <taxon>Pseudomonadati</taxon>
        <taxon>Pseudomonadota</taxon>
        <taxon>Alphaproteobacteria</taxon>
        <taxon>Hyphomicrobiales</taxon>
        <taxon>Stappiaceae</taxon>
        <taxon>Roseibium</taxon>
    </lineage>
</organism>
<dbReference type="OrthoDB" id="7678239at2"/>